<dbReference type="Proteomes" id="UP001054252">
    <property type="component" value="Unassembled WGS sequence"/>
</dbReference>
<gene>
    <name evidence="9" type="ORF">SLEP1_g6166</name>
</gene>
<dbReference type="PANTHER" id="PTHR45650">
    <property type="entry name" value="GDSL-LIKE LIPASE/ACYLHYDROLASE-RELATED"/>
    <property type="match status" value="1"/>
</dbReference>
<accession>A0AAV5I4Z5</accession>
<evidence type="ECO:0000256" key="7">
    <source>
        <dbReference type="ARBA" id="ARBA00023098"/>
    </source>
</evidence>
<keyword evidence="6" id="KW-0442">Lipid degradation</keyword>
<dbReference type="CDD" id="cd01837">
    <property type="entry name" value="SGNH_plant_lipase_like"/>
    <property type="match status" value="1"/>
</dbReference>
<dbReference type="InterPro" id="IPR001087">
    <property type="entry name" value="GDSL"/>
</dbReference>
<evidence type="ECO:0008006" key="11">
    <source>
        <dbReference type="Google" id="ProtNLM"/>
    </source>
</evidence>
<evidence type="ECO:0000256" key="2">
    <source>
        <dbReference type="ARBA" id="ARBA00008668"/>
    </source>
</evidence>
<dbReference type="Pfam" id="PF00657">
    <property type="entry name" value="Lipase_GDSL"/>
    <property type="match status" value="1"/>
</dbReference>
<feature type="signal peptide" evidence="8">
    <location>
        <begin position="1"/>
        <end position="18"/>
    </location>
</feature>
<keyword evidence="7" id="KW-0443">Lipid metabolism</keyword>
<dbReference type="GO" id="GO:0005576">
    <property type="term" value="C:extracellular region"/>
    <property type="evidence" value="ECO:0007669"/>
    <property type="project" value="UniProtKB-SubCell"/>
</dbReference>
<dbReference type="InterPro" id="IPR051238">
    <property type="entry name" value="GDSL_esterase/lipase"/>
</dbReference>
<keyword evidence="5" id="KW-0378">Hydrolase</keyword>
<evidence type="ECO:0000256" key="8">
    <source>
        <dbReference type="SAM" id="SignalP"/>
    </source>
</evidence>
<keyword evidence="3" id="KW-0964">Secreted</keyword>
<comment type="caution">
    <text evidence="9">The sequence shown here is derived from an EMBL/GenBank/DDBJ whole genome shotgun (WGS) entry which is preliminary data.</text>
</comment>
<keyword evidence="10" id="KW-1185">Reference proteome</keyword>
<protein>
    <recommendedName>
        <fullName evidence="11">GDSL esterase/lipase</fullName>
    </recommendedName>
</protein>
<dbReference type="InterPro" id="IPR035669">
    <property type="entry name" value="SGNH_plant_lipase-like"/>
</dbReference>
<sequence length="348" mass="38888">MASVRKLLWLVLVLFVECFSFHLCIHGESQVPCYFIFGDSFVDNGNNNNLPTLAKVNYLPYGMDFPAGPTGRFYNGLTPVDIIAEHLGFDNYVPPFATASDSEILEGLNYASGSAGIRDETGRNWGVNINFNKQIENHRKITSRIAGILGNKRSADDYLSKCLYTIVVGSNDYINNYFMPMYYDTSRKYSPEQYADVLIDQYSQNLRSLYLLGARIVSLQGLLPIGCTPNATHSYKRAAAICVDSMNNAAYLFNQRLKSLAYRLNQELSDAKFIYLNVFDIPLTQTSVPGLNVEISGCCEVTKNSLCIPNKASCQDRVLSLFWDGFHPSEAINKIIAGITYKAVLPFI</sequence>
<dbReference type="Gene3D" id="3.40.50.1110">
    <property type="entry name" value="SGNH hydrolase"/>
    <property type="match status" value="1"/>
</dbReference>
<dbReference type="EMBL" id="BPVZ01000006">
    <property type="protein sequence ID" value="GKU92439.1"/>
    <property type="molecule type" value="Genomic_DNA"/>
</dbReference>
<proteinExistence type="inferred from homology"/>
<reference evidence="9 10" key="1">
    <citation type="journal article" date="2021" name="Commun. Biol.">
        <title>The genome of Shorea leprosula (Dipterocarpaceae) highlights the ecological relevance of drought in aseasonal tropical rainforests.</title>
        <authorList>
            <person name="Ng K.K.S."/>
            <person name="Kobayashi M.J."/>
            <person name="Fawcett J.A."/>
            <person name="Hatakeyama M."/>
            <person name="Paape T."/>
            <person name="Ng C.H."/>
            <person name="Ang C.C."/>
            <person name="Tnah L.H."/>
            <person name="Lee C.T."/>
            <person name="Nishiyama T."/>
            <person name="Sese J."/>
            <person name="O'Brien M.J."/>
            <person name="Copetti D."/>
            <person name="Mohd Noor M.I."/>
            <person name="Ong R.C."/>
            <person name="Putra M."/>
            <person name="Sireger I.Z."/>
            <person name="Indrioko S."/>
            <person name="Kosugi Y."/>
            <person name="Izuno A."/>
            <person name="Isagi Y."/>
            <person name="Lee S.L."/>
            <person name="Shimizu K.K."/>
        </authorList>
    </citation>
    <scope>NUCLEOTIDE SEQUENCE [LARGE SCALE GENOMIC DNA]</scope>
    <source>
        <strain evidence="9">214</strain>
    </source>
</reference>
<evidence type="ECO:0000256" key="5">
    <source>
        <dbReference type="ARBA" id="ARBA00022801"/>
    </source>
</evidence>
<evidence type="ECO:0000256" key="3">
    <source>
        <dbReference type="ARBA" id="ARBA00022525"/>
    </source>
</evidence>
<dbReference type="GO" id="GO:0016042">
    <property type="term" value="P:lipid catabolic process"/>
    <property type="evidence" value="ECO:0007669"/>
    <property type="project" value="UniProtKB-KW"/>
</dbReference>
<dbReference type="PANTHER" id="PTHR45650:SF9">
    <property type="entry name" value="SGNH HYDROLASE-TYPE ESTERASE DOMAIN-CONTAINING PROTEIN"/>
    <property type="match status" value="1"/>
</dbReference>
<dbReference type="AlphaFoldDB" id="A0AAV5I4Z5"/>
<evidence type="ECO:0000313" key="9">
    <source>
        <dbReference type="EMBL" id="GKU92439.1"/>
    </source>
</evidence>
<organism evidence="9 10">
    <name type="scientific">Rubroshorea leprosula</name>
    <dbReference type="NCBI Taxonomy" id="152421"/>
    <lineage>
        <taxon>Eukaryota</taxon>
        <taxon>Viridiplantae</taxon>
        <taxon>Streptophyta</taxon>
        <taxon>Embryophyta</taxon>
        <taxon>Tracheophyta</taxon>
        <taxon>Spermatophyta</taxon>
        <taxon>Magnoliopsida</taxon>
        <taxon>eudicotyledons</taxon>
        <taxon>Gunneridae</taxon>
        <taxon>Pentapetalae</taxon>
        <taxon>rosids</taxon>
        <taxon>malvids</taxon>
        <taxon>Malvales</taxon>
        <taxon>Dipterocarpaceae</taxon>
        <taxon>Rubroshorea</taxon>
    </lineage>
</organism>
<evidence type="ECO:0000256" key="6">
    <source>
        <dbReference type="ARBA" id="ARBA00022963"/>
    </source>
</evidence>
<evidence type="ECO:0000256" key="1">
    <source>
        <dbReference type="ARBA" id="ARBA00004613"/>
    </source>
</evidence>
<dbReference type="InterPro" id="IPR036514">
    <property type="entry name" value="SGNH_hydro_sf"/>
</dbReference>
<comment type="subcellular location">
    <subcellularLocation>
        <location evidence="1">Secreted</location>
    </subcellularLocation>
</comment>
<feature type="chain" id="PRO_5043495619" description="GDSL esterase/lipase" evidence="8">
    <location>
        <begin position="19"/>
        <end position="348"/>
    </location>
</feature>
<dbReference type="SUPFAM" id="SSF52266">
    <property type="entry name" value="SGNH hydrolase"/>
    <property type="match status" value="1"/>
</dbReference>
<evidence type="ECO:0000256" key="4">
    <source>
        <dbReference type="ARBA" id="ARBA00022729"/>
    </source>
</evidence>
<name>A0AAV5I4Z5_9ROSI</name>
<keyword evidence="4 8" id="KW-0732">Signal</keyword>
<dbReference type="GO" id="GO:0016788">
    <property type="term" value="F:hydrolase activity, acting on ester bonds"/>
    <property type="evidence" value="ECO:0007669"/>
    <property type="project" value="InterPro"/>
</dbReference>
<evidence type="ECO:0000313" key="10">
    <source>
        <dbReference type="Proteomes" id="UP001054252"/>
    </source>
</evidence>
<comment type="similarity">
    <text evidence="2">Belongs to the 'GDSL' lipolytic enzyme family.</text>
</comment>